<proteinExistence type="predicted"/>
<evidence type="ECO:0000313" key="2">
    <source>
        <dbReference type="Proteomes" id="UP001341444"/>
    </source>
</evidence>
<sequence length="59" mass="6925">MNRKEIIKELDEVLTTYCEDCLLKAHFRKENGKKFAHRFCISQCTVGSKLKDYGEKLKS</sequence>
<accession>A0ABU6MLI9</accession>
<dbReference type="Proteomes" id="UP001341444">
    <property type="component" value="Unassembled WGS sequence"/>
</dbReference>
<dbReference type="EMBL" id="JARMAB010000032">
    <property type="protein sequence ID" value="MED1205359.1"/>
    <property type="molecule type" value="Genomic_DNA"/>
</dbReference>
<name>A0ABU6MLI9_9BACI</name>
<protein>
    <submittedName>
        <fullName evidence="1">Zinc-finger domain-containing protein</fullName>
    </submittedName>
</protein>
<dbReference type="Pfam" id="PF10782">
    <property type="entry name" value="zf-C2HCIx2C"/>
    <property type="match status" value="1"/>
</dbReference>
<comment type="caution">
    <text evidence="1">The sequence shown here is derived from an EMBL/GenBank/DDBJ whole genome shotgun (WGS) entry which is preliminary data.</text>
</comment>
<dbReference type="RefSeq" id="WP_083952993.1">
    <property type="nucleotide sequence ID" value="NZ_JARMAB010000032.1"/>
</dbReference>
<keyword evidence="1" id="KW-0863">Zinc-finger</keyword>
<reference evidence="1 2" key="1">
    <citation type="submission" date="2023-03" db="EMBL/GenBank/DDBJ databases">
        <title>Bacillus Genome Sequencing.</title>
        <authorList>
            <person name="Dunlap C."/>
        </authorList>
    </citation>
    <scope>NUCLEOTIDE SEQUENCE [LARGE SCALE GENOMIC DNA]</scope>
    <source>
        <strain evidence="1 2">B-23453</strain>
    </source>
</reference>
<keyword evidence="1" id="KW-0862">Zinc</keyword>
<evidence type="ECO:0000313" key="1">
    <source>
        <dbReference type="EMBL" id="MED1205359.1"/>
    </source>
</evidence>
<dbReference type="InterPro" id="IPR019718">
    <property type="entry name" value="DUF2602"/>
</dbReference>
<keyword evidence="1" id="KW-0479">Metal-binding</keyword>
<gene>
    <name evidence="1" type="ORF">P4T90_20115</name>
</gene>
<organism evidence="1 2">
    <name type="scientific">Heyndrickxia acidicola</name>
    <dbReference type="NCBI Taxonomy" id="209389"/>
    <lineage>
        <taxon>Bacteria</taxon>
        <taxon>Bacillati</taxon>
        <taxon>Bacillota</taxon>
        <taxon>Bacilli</taxon>
        <taxon>Bacillales</taxon>
        <taxon>Bacillaceae</taxon>
        <taxon>Heyndrickxia</taxon>
    </lineage>
</organism>
<dbReference type="GO" id="GO:0008270">
    <property type="term" value="F:zinc ion binding"/>
    <property type="evidence" value="ECO:0007669"/>
    <property type="project" value="UniProtKB-KW"/>
</dbReference>
<keyword evidence="2" id="KW-1185">Reference proteome</keyword>